<dbReference type="Proteomes" id="UP000317178">
    <property type="component" value="Chromosome"/>
</dbReference>
<dbReference type="Gene3D" id="3.40.390.70">
    <property type="match status" value="1"/>
</dbReference>
<keyword evidence="3" id="KW-1185">Reference proteome</keyword>
<evidence type="ECO:0000313" key="3">
    <source>
        <dbReference type="Proteomes" id="UP000317178"/>
    </source>
</evidence>
<evidence type="ECO:0000313" key="2">
    <source>
        <dbReference type="EMBL" id="QDU79629.1"/>
    </source>
</evidence>
<dbReference type="OrthoDB" id="256753at2"/>
<proteinExistence type="predicted"/>
<sequence length="330" mass="37871">MKTFPCTCGNTLFFDSQRCVACGIESGLCSTCDHIAPLLDRESEIRCGNRVCGVRVQKCAADQGCNRLLPYHPDNDTDELCDYCALTTVTPDLSVEGNLEKWQRLERAKRRVLCILDQAGFPFRPDKDPTTPELTFKFKADEEKPVMTGHISGCITINIKEADSVVREQARVDFGEPHRTLVGHFRHELGHYFWDRLVLKKCEGPFRELFGDERNPTYKDALDAYYKNGPAQNWPAEYVSAYSSMHPWEDFAETFNVYLDMMTVLITADNFNVVQNDLNDFEGMMTHYAQVGMIANEFNRDMGLLDLVPEVFVPQVREKLRFIHKLRLRS</sequence>
<dbReference type="Pfam" id="PF15887">
    <property type="entry name" value="Peptidase_Mx"/>
    <property type="match status" value="1"/>
</dbReference>
<dbReference type="EMBL" id="CP036281">
    <property type="protein sequence ID" value="QDU79629.1"/>
    <property type="molecule type" value="Genomic_DNA"/>
</dbReference>
<dbReference type="KEGG" id="plon:Pla110_13400"/>
<evidence type="ECO:0000259" key="1">
    <source>
        <dbReference type="Pfam" id="PF10005"/>
    </source>
</evidence>
<accession>A0A518CK74</accession>
<dbReference type="AlphaFoldDB" id="A0A518CK74"/>
<dbReference type="PIRSF" id="PIRSF012641">
    <property type="entry name" value="UCP012641"/>
    <property type="match status" value="1"/>
</dbReference>
<dbReference type="InterPro" id="IPR011201">
    <property type="entry name" value="Zinc-ribbon_6_bact"/>
</dbReference>
<feature type="domain" description="Zinc-ribbon" evidence="1">
    <location>
        <begin position="4"/>
        <end position="94"/>
    </location>
</feature>
<name>A0A518CK74_9PLAN</name>
<dbReference type="InterPro" id="IPR031321">
    <property type="entry name" value="UCP012641"/>
</dbReference>
<gene>
    <name evidence="2" type="ORF">Pla110_13400</name>
</gene>
<dbReference type="Pfam" id="PF10005">
    <property type="entry name" value="Zn_ribbon_DZR_6"/>
    <property type="match status" value="1"/>
</dbReference>
<organism evidence="2 3">
    <name type="scientific">Polystyrenella longa</name>
    <dbReference type="NCBI Taxonomy" id="2528007"/>
    <lineage>
        <taxon>Bacteria</taxon>
        <taxon>Pseudomonadati</taxon>
        <taxon>Planctomycetota</taxon>
        <taxon>Planctomycetia</taxon>
        <taxon>Planctomycetales</taxon>
        <taxon>Planctomycetaceae</taxon>
        <taxon>Polystyrenella</taxon>
    </lineage>
</organism>
<dbReference type="RefSeq" id="WP_144994386.1">
    <property type="nucleotide sequence ID" value="NZ_CP036281.1"/>
</dbReference>
<reference evidence="2 3" key="1">
    <citation type="submission" date="2019-02" db="EMBL/GenBank/DDBJ databases">
        <title>Deep-cultivation of Planctomycetes and their phenomic and genomic characterization uncovers novel biology.</title>
        <authorList>
            <person name="Wiegand S."/>
            <person name="Jogler M."/>
            <person name="Boedeker C."/>
            <person name="Pinto D."/>
            <person name="Vollmers J."/>
            <person name="Rivas-Marin E."/>
            <person name="Kohn T."/>
            <person name="Peeters S.H."/>
            <person name="Heuer A."/>
            <person name="Rast P."/>
            <person name="Oberbeckmann S."/>
            <person name="Bunk B."/>
            <person name="Jeske O."/>
            <person name="Meyerdierks A."/>
            <person name="Storesund J.E."/>
            <person name="Kallscheuer N."/>
            <person name="Luecker S."/>
            <person name="Lage O.M."/>
            <person name="Pohl T."/>
            <person name="Merkel B.J."/>
            <person name="Hornburger P."/>
            <person name="Mueller R.-W."/>
            <person name="Bruemmer F."/>
            <person name="Labrenz M."/>
            <person name="Spormann A.M."/>
            <person name="Op den Camp H."/>
            <person name="Overmann J."/>
            <person name="Amann R."/>
            <person name="Jetten M.S.M."/>
            <person name="Mascher T."/>
            <person name="Medema M.H."/>
            <person name="Devos D.P."/>
            <person name="Kaster A.-K."/>
            <person name="Ovreas L."/>
            <person name="Rohde M."/>
            <person name="Galperin M.Y."/>
            <person name="Jogler C."/>
        </authorList>
    </citation>
    <scope>NUCLEOTIDE SEQUENCE [LARGE SCALE GENOMIC DNA]</scope>
    <source>
        <strain evidence="2 3">Pla110</strain>
    </source>
</reference>
<protein>
    <recommendedName>
        <fullName evidence="1">Zinc-ribbon domain-containing protein</fullName>
    </recommendedName>
</protein>